<evidence type="ECO:0000313" key="6">
    <source>
        <dbReference type="Proteomes" id="UP001500326"/>
    </source>
</evidence>
<keyword evidence="4" id="KW-1133">Transmembrane helix</keyword>
<dbReference type="RefSeq" id="WP_344061390.1">
    <property type="nucleotide sequence ID" value="NZ_BAAAOH010000001.1"/>
</dbReference>
<evidence type="ECO:0000256" key="1">
    <source>
        <dbReference type="ARBA" id="ARBA00006739"/>
    </source>
</evidence>
<evidence type="ECO:0000256" key="4">
    <source>
        <dbReference type="SAM" id="Phobius"/>
    </source>
</evidence>
<feature type="transmembrane region" description="Helical" evidence="4">
    <location>
        <begin position="332"/>
        <end position="350"/>
    </location>
</feature>
<dbReference type="InterPro" id="IPR029044">
    <property type="entry name" value="Nucleotide-diphossugar_trans"/>
</dbReference>
<accession>A0ABP5DXV7</accession>
<organism evidence="5 6">
    <name type="scientific">Microbacterium pumilum</name>
    <dbReference type="NCBI Taxonomy" id="344165"/>
    <lineage>
        <taxon>Bacteria</taxon>
        <taxon>Bacillati</taxon>
        <taxon>Actinomycetota</taxon>
        <taxon>Actinomycetes</taxon>
        <taxon>Micrococcales</taxon>
        <taxon>Microbacteriaceae</taxon>
        <taxon>Microbacterium</taxon>
    </lineage>
</organism>
<dbReference type="Proteomes" id="UP001500326">
    <property type="component" value="Unassembled WGS sequence"/>
</dbReference>
<keyword evidence="2" id="KW-0328">Glycosyltransferase</keyword>
<keyword evidence="4" id="KW-0812">Transmembrane</keyword>
<keyword evidence="6" id="KW-1185">Reference proteome</keyword>
<reference evidence="6" key="1">
    <citation type="journal article" date="2019" name="Int. J. Syst. Evol. Microbiol.">
        <title>The Global Catalogue of Microorganisms (GCM) 10K type strain sequencing project: providing services to taxonomists for standard genome sequencing and annotation.</title>
        <authorList>
            <consortium name="The Broad Institute Genomics Platform"/>
            <consortium name="The Broad Institute Genome Sequencing Center for Infectious Disease"/>
            <person name="Wu L."/>
            <person name="Ma J."/>
        </authorList>
    </citation>
    <scope>NUCLEOTIDE SEQUENCE [LARGE SCALE GENOMIC DNA]</scope>
    <source>
        <strain evidence="6">JCM 14902</strain>
    </source>
</reference>
<sequence>MVFASILLILFSLVLLALSLSTLYAATYAWWDPEARALTTYPALDGEDGLSFSLIMPCRHEQEDVMRATLERLLSQNHQTLEVLISVGHDDPETVAIAERLAGEDPGRVRVSVDHSPVKNKPRQLNTALRMCRNDIVGVFDAESIAAPNLLRNIDNSFRATGADAVQGAVQLINYRDTWFSLRNCLEYFIWFSSRLHIHARLGFIPLGGNTVFVRRTLLEDVGGWDENCLAEDCELGVRLSTLHHRIVVAYSPELVTREETPDTVRALVKQRTRWSLGFMQVYAKGLWKRLPTLRERATAWWTLTQQHLMALTGLAIPLSIALAIWGKFPLGVTMLTFIPLITTLATVGFEACMFREFGRDHGFAIRTREYAILVLSTPFYQMLLAFAALRAYAKFRTGDFRWEKTAHAGSHLGYLGAGASS</sequence>
<comment type="similarity">
    <text evidence="1">Belongs to the glycosyltransferase 2 family.</text>
</comment>
<comment type="caution">
    <text evidence="5">The sequence shown here is derived from an EMBL/GenBank/DDBJ whole genome shotgun (WGS) entry which is preliminary data.</text>
</comment>
<evidence type="ECO:0008006" key="7">
    <source>
        <dbReference type="Google" id="ProtNLM"/>
    </source>
</evidence>
<keyword evidence="4" id="KW-0472">Membrane</keyword>
<evidence type="ECO:0000256" key="3">
    <source>
        <dbReference type="ARBA" id="ARBA00022679"/>
    </source>
</evidence>
<dbReference type="EMBL" id="BAAAOH010000001">
    <property type="protein sequence ID" value="GAA1986275.1"/>
    <property type="molecule type" value="Genomic_DNA"/>
</dbReference>
<dbReference type="SUPFAM" id="SSF53448">
    <property type="entry name" value="Nucleotide-diphospho-sugar transferases"/>
    <property type="match status" value="1"/>
</dbReference>
<evidence type="ECO:0000313" key="5">
    <source>
        <dbReference type="EMBL" id="GAA1986275.1"/>
    </source>
</evidence>
<dbReference type="PANTHER" id="PTHR43630:SF1">
    <property type="entry name" value="POLY-BETA-1,6-N-ACETYL-D-GLUCOSAMINE SYNTHASE"/>
    <property type="match status" value="1"/>
</dbReference>
<dbReference type="PANTHER" id="PTHR43630">
    <property type="entry name" value="POLY-BETA-1,6-N-ACETYL-D-GLUCOSAMINE SYNTHASE"/>
    <property type="match status" value="1"/>
</dbReference>
<feature type="transmembrane region" description="Helical" evidence="4">
    <location>
        <begin position="371"/>
        <end position="394"/>
    </location>
</feature>
<dbReference type="Pfam" id="PF13641">
    <property type="entry name" value="Glyco_tranf_2_3"/>
    <property type="match status" value="1"/>
</dbReference>
<gene>
    <name evidence="5" type="ORF">GCM10009777_20440</name>
</gene>
<dbReference type="Gene3D" id="3.90.550.10">
    <property type="entry name" value="Spore Coat Polysaccharide Biosynthesis Protein SpsA, Chain A"/>
    <property type="match status" value="1"/>
</dbReference>
<proteinExistence type="inferred from homology"/>
<name>A0ABP5DXV7_9MICO</name>
<protein>
    <recommendedName>
        <fullName evidence="7">Glycosyl transferase</fullName>
    </recommendedName>
</protein>
<evidence type="ECO:0000256" key="2">
    <source>
        <dbReference type="ARBA" id="ARBA00022676"/>
    </source>
</evidence>
<feature type="transmembrane region" description="Helical" evidence="4">
    <location>
        <begin position="309"/>
        <end position="326"/>
    </location>
</feature>
<dbReference type="CDD" id="cd06423">
    <property type="entry name" value="CESA_like"/>
    <property type="match status" value="1"/>
</dbReference>
<keyword evidence="3" id="KW-0808">Transferase</keyword>